<gene>
    <name evidence="11" type="primary">Dph5</name>
</gene>
<evidence type="ECO:0000313" key="11">
    <source>
        <dbReference type="EMBL" id="CAB3239795.1"/>
    </source>
</evidence>
<dbReference type="PANTHER" id="PTHR10882">
    <property type="entry name" value="DIPHTHINE SYNTHASE"/>
    <property type="match status" value="1"/>
</dbReference>
<evidence type="ECO:0000259" key="10">
    <source>
        <dbReference type="Pfam" id="PF00590"/>
    </source>
</evidence>
<dbReference type="AlphaFoldDB" id="A0A6F9DC42"/>
<keyword evidence="7 9" id="KW-0949">S-adenosyl-L-methionine</keyword>
<evidence type="ECO:0000256" key="6">
    <source>
        <dbReference type="ARBA" id="ARBA00022679"/>
    </source>
</evidence>
<evidence type="ECO:0000256" key="3">
    <source>
        <dbReference type="ARBA" id="ARBA00006729"/>
    </source>
</evidence>
<dbReference type="Pfam" id="PF00590">
    <property type="entry name" value="TP_methylase"/>
    <property type="match status" value="1"/>
</dbReference>
<comment type="function">
    <text evidence="1">S-adenosyl-L-methionine-dependent methyltransferase that catalyzes four methylations of the modified target histidine residue in translation elongation factor 2 (EF-2), to form an intermediate called diphthine methyl ester. The four successive methylation reactions represent the second step of diphthamide biosynthesis.</text>
</comment>
<dbReference type="EC" id="2.1.1.314" evidence="4"/>
<dbReference type="UniPathway" id="UPA00559"/>
<feature type="binding site" evidence="9">
    <location>
        <position position="251"/>
    </location>
    <ligand>
        <name>S-adenosyl-L-methionine</name>
        <dbReference type="ChEBI" id="CHEBI:59789"/>
    </ligand>
</feature>
<dbReference type="FunFam" id="3.40.1010.10:FF:000004">
    <property type="entry name" value="Putative diphthine synthase"/>
    <property type="match status" value="1"/>
</dbReference>
<feature type="binding site" evidence="9">
    <location>
        <position position="85"/>
    </location>
    <ligand>
        <name>S-adenosyl-L-methionine</name>
        <dbReference type="ChEBI" id="CHEBI:59789"/>
    </ligand>
</feature>
<evidence type="ECO:0000256" key="2">
    <source>
        <dbReference type="ARBA" id="ARBA00005156"/>
    </source>
</evidence>
<dbReference type="InterPro" id="IPR014776">
    <property type="entry name" value="4pyrrole_Mease_sub2"/>
</dbReference>
<evidence type="ECO:0000256" key="9">
    <source>
        <dbReference type="PIRSR" id="PIRSR036432-1"/>
    </source>
</evidence>
<feature type="binding site" evidence="9">
    <location>
        <position position="88"/>
    </location>
    <ligand>
        <name>S-adenosyl-L-methionine</name>
        <dbReference type="ChEBI" id="CHEBI:59789"/>
    </ligand>
</feature>
<evidence type="ECO:0000256" key="7">
    <source>
        <dbReference type="ARBA" id="ARBA00022691"/>
    </source>
</evidence>
<sequence>MVFYLVGLGLGGPKDVTVKGLEVIKSASRIYLEAYTSILSCGKDELEAFYGKPVTLADRDMVEQDSETLLADAKELDVAFLVIGDPFGATTHSDLILRAVDKNIPYKVVHNASIMNAIGCCGLQLYNFGETVSIVFWTDTWKPDSFYDKIESNLQRGLHTLCLLDIKVKEQSIENLMRGRKVYEPPRYMTANTACKQLLQVIDNKALNNIKTKLQPDSMCVALSRIGWDNQKIVASKLKDLVNCDIGPPLHSLVIAGEMHPLEEDFLAQFKLVAENSE</sequence>
<dbReference type="Gene3D" id="3.40.1010.10">
    <property type="entry name" value="Cobalt-precorrin-4 Transmethylase, Domain 1"/>
    <property type="match status" value="1"/>
</dbReference>
<feature type="binding site" evidence="9">
    <location>
        <begin position="113"/>
        <end position="114"/>
    </location>
    <ligand>
        <name>S-adenosyl-L-methionine</name>
        <dbReference type="ChEBI" id="CHEBI:59789"/>
    </ligand>
</feature>
<dbReference type="FunFam" id="3.30.950.10:FF:000004">
    <property type="entry name" value="Diphthine synthase putative"/>
    <property type="match status" value="1"/>
</dbReference>
<protein>
    <recommendedName>
        <fullName evidence="4">diphthine methyl ester synthase</fullName>
        <ecNumber evidence="4">2.1.1.314</ecNumber>
    </recommendedName>
</protein>
<evidence type="ECO:0000256" key="4">
    <source>
        <dbReference type="ARBA" id="ARBA00011927"/>
    </source>
</evidence>
<dbReference type="Gene3D" id="3.30.950.10">
    <property type="entry name" value="Methyltransferase, Cobalt-precorrin-4 Transmethylase, Domain 2"/>
    <property type="match status" value="1"/>
</dbReference>
<dbReference type="GO" id="GO:0141133">
    <property type="term" value="F:diphthine methyl ester synthase activity"/>
    <property type="evidence" value="ECO:0007669"/>
    <property type="project" value="UniProtKB-EC"/>
</dbReference>
<accession>A0A6F9DC42</accession>
<dbReference type="PANTHER" id="PTHR10882:SF0">
    <property type="entry name" value="DIPHTHINE METHYL ESTER SYNTHASE"/>
    <property type="match status" value="1"/>
</dbReference>
<reference evidence="11" key="1">
    <citation type="submission" date="2020-04" db="EMBL/GenBank/DDBJ databases">
        <authorList>
            <person name="Neveu A P."/>
        </authorList>
    </citation>
    <scope>NUCLEOTIDE SEQUENCE</scope>
    <source>
        <tissue evidence="11">Whole embryo</tissue>
    </source>
</reference>
<evidence type="ECO:0000256" key="5">
    <source>
        <dbReference type="ARBA" id="ARBA00022603"/>
    </source>
</evidence>
<dbReference type="PIRSF" id="PIRSF036432">
    <property type="entry name" value="Diphthine_synth"/>
    <property type="match status" value="1"/>
</dbReference>
<feature type="binding site" evidence="9">
    <location>
        <position position="164"/>
    </location>
    <ligand>
        <name>S-adenosyl-L-methionine</name>
        <dbReference type="ChEBI" id="CHEBI:59789"/>
    </ligand>
</feature>
<dbReference type="GO" id="GO:0032259">
    <property type="term" value="P:methylation"/>
    <property type="evidence" value="ECO:0007669"/>
    <property type="project" value="UniProtKB-KW"/>
</dbReference>
<name>A0A6F9DC42_9ASCI</name>
<dbReference type="EMBL" id="LR784633">
    <property type="protein sequence ID" value="CAB3239795.1"/>
    <property type="molecule type" value="mRNA"/>
</dbReference>
<dbReference type="InterPro" id="IPR000878">
    <property type="entry name" value="4pyrrol_Mease"/>
</dbReference>
<dbReference type="InterPro" id="IPR014777">
    <property type="entry name" value="4pyrrole_Mease_sub1"/>
</dbReference>
<keyword evidence="5" id="KW-0489">Methyltransferase</keyword>
<comment type="pathway">
    <text evidence="2">Protein modification; peptidyl-diphthamide biosynthesis.</text>
</comment>
<dbReference type="GO" id="GO:0017183">
    <property type="term" value="P:protein histidyl modification to diphthamide"/>
    <property type="evidence" value="ECO:0007669"/>
    <property type="project" value="UniProtKB-UniPathway"/>
</dbReference>
<keyword evidence="6" id="KW-0808">Transferase</keyword>
<evidence type="ECO:0000256" key="8">
    <source>
        <dbReference type="ARBA" id="ARBA00048752"/>
    </source>
</evidence>
<dbReference type="InterPro" id="IPR035996">
    <property type="entry name" value="4pyrrol_Methylase_sf"/>
</dbReference>
<comment type="catalytic activity">
    <reaction evidence="8">
        <text>2-[(3S)-amino-3-carboxypropyl]-L-histidyl-[translation elongation factor 2] + 4 S-adenosyl-L-methionine = diphthine methyl ester-[translation elongation factor 2] + 4 S-adenosyl-L-homocysteine + 3 H(+)</text>
        <dbReference type="Rhea" id="RHEA:42652"/>
        <dbReference type="Rhea" id="RHEA-COMP:9749"/>
        <dbReference type="Rhea" id="RHEA-COMP:10173"/>
        <dbReference type="ChEBI" id="CHEBI:15378"/>
        <dbReference type="ChEBI" id="CHEBI:57856"/>
        <dbReference type="ChEBI" id="CHEBI:59789"/>
        <dbReference type="ChEBI" id="CHEBI:73995"/>
        <dbReference type="ChEBI" id="CHEBI:79005"/>
        <dbReference type="EC" id="2.1.1.314"/>
    </reaction>
</comment>
<dbReference type="NCBIfam" id="TIGR00522">
    <property type="entry name" value="dph5"/>
    <property type="match status" value="1"/>
</dbReference>
<feature type="binding site" evidence="9">
    <location>
        <position position="10"/>
    </location>
    <ligand>
        <name>S-adenosyl-L-methionine</name>
        <dbReference type="ChEBI" id="CHEBI:59789"/>
    </ligand>
</feature>
<feature type="domain" description="Tetrapyrrole methylase" evidence="10">
    <location>
        <begin position="3"/>
        <end position="241"/>
    </location>
</feature>
<dbReference type="SUPFAM" id="SSF53790">
    <property type="entry name" value="Tetrapyrrole methylase"/>
    <property type="match status" value="1"/>
</dbReference>
<evidence type="ECO:0000256" key="1">
    <source>
        <dbReference type="ARBA" id="ARBA00004006"/>
    </source>
</evidence>
<organism evidence="11">
    <name type="scientific">Phallusia mammillata</name>
    <dbReference type="NCBI Taxonomy" id="59560"/>
    <lineage>
        <taxon>Eukaryota</taxon>
        <taxon>Metazoa</taxon>
        <taxon>Chordata</taxon>
        <taxon>Tunicata</taxon>
        <taxon>Ascidiacea</taxon>
        <taxon>Phlebobranchia</taxon>
        <taxon>Ascidiidae</taxon>
        <taxon>Phallusia</taxon>
    </lineage>
</organism>
<proteinExistence type="evidence at transcript level"/>
<dbReference type="CDD" id="cd11647">
    <property type="entry name" value="DHP5_DphB"/>
    <property type="match status" value="1"/>
</dbReference>
<comment type="similarity">
    <text evidence="3">Belongs to the diphthine synthase family.</text>
</comment>
<dbReference type="InterPro" id="IPR004551">
    <property type="entry name" value="Dphthn_synthase"/>
</dbReference>
<dbReference type="HAMAP" id="MF_01084">
    <property type="entry name" value="Diphthine_synth"/>
    <property type="match status" value="1"/>
</dbReference>